<accession>A0A239AU56</accession>
<reference evidence="1 2" key="1">
    <citation type="submission" date="2017-06" db="EMBL/GenBank/DDBJ databases">
        <authorList>
            <person name="Kim H.J."/>
            <person name="Triplett B.A."/>
        </authorList>
    </citation>
    <scope>NUCLEOTIDE SEQUENCE [LARGE SCALE GENOMIC DNA]</scope>
    <source>
        <strain evidence="1 2">DSM 13116</strain>
    </source>
</reference>
<protein>
    <submittedName>
        <fullName evidence="1">Uncharacterized protein</fullName>
    </submittedName>
</protein>
<dbReference type="OrthoDB" id="9256239at2"/>
<organism evidence="1 2">
    <name type="scientific">Humidesulfovibrio mexicanus</name>
    <dbReference type="NCBI Taxonomy" id="147047"/>
    <lineage>
        <taxon>Bacteria</taxon>
        <taxon>Pseudomonadati</taxon>
        <taxon>Thermodesulfobacteriota</taxon>
        <taxon>Desulfovibrionia</taxon>
        <taxon>Desulfovibrionales</taxon>
        <taxon>Desulfovibrionaceae</taxon>
        <taxon>Humidesulfovibrio</taxon>
    </lineage>
</organism>
<gene>
    <name evidence="1" type="ORF">SAMN04488503_2209</name>
</gene>
<dbReference type="AlphaFoldDB" id="A0A239AU56"/>
<evidence type="ECO:0000313" key="1">
    <source>
        <dbReference type="EMBL" id="SNR98881.1"/>
    </source>
</evidence>
<dbReference type="EMBL" id="FZOC01000004">
    <property type="protein sequence ID" value="SNR98881.1"/>
    <property type="molecule type" value="Genomic_DNA"/>
</dbReference>
<name>A0A239AU56_9BACT</name>
<proteinExistence type="predicted"/>
<evidence type="ECO:0000313" key="2">
    <source>
        <dbReference type="Proteomes" id="UP000198324"/>
    </source>
</evidence>
<sequence length="214" mass="22894">MNFKIGDTVTWTSQAGGRFKTKTGRIVEIIPAQGRPPKNLAQGALPRGHESYVVDTQNVPGCAPRLYWPRVNLLKLAKAAPAADTITPALNALADIRKALGVGGKPMMSELAGIVAGLKAENDKLNSRKGMWPILMRTLDASGFQGRLDALPKHVADLLQIVTQALALAEKFIGKVESGRARSKETYAECKALREAILHTGPLPTPALAATEVK</sequence>
<keyword evidence="2" id="KW-1185">Reference proteome</keyword>
<dbReference type="Proteomes" id="UP000198324">
    <property type="component" value="Unassembled WGS sequence"/>
</dbReference>
<dbReference type="RefSeq" id="WP_089274418.1">
    <property type="nucleotide sequence ID" value="NZ_FZOC01000004.1"/>
</dbReference>